<dbReference type="Pfam" id="PF00069">
    <property type="entry name" value="Pkinase"/>
    <property type="match status" value="1"/>
</dbReference>
<dbReference type="GO" id="GO:0004672">
    <property type="term" value="F:protein kinase activity"/>
    <property type="evidence" value="ECO:0007669"/>
    <property type="project" value="InterPro"/>
</dbReference>
<keyword evidence="4" id="KW-0175">Coiled coil</keyword>
<evidence type="ECO:0000313" key="8">
    <source>
        <dbReference type="Proteomes" id="UP001159428"/>
    </source>
</evidence>
<evidence type="ECO:0000256" key="1">
    <source>
        <dbReference type="ARBA" id="ARBA00022741"/>
    </source>
</evidence>
<feature type="domain" description="Protein kinase" evidence="6">
    <location>
        <begin position="270"/>
        <end position="508"/>
    </location>
</feature>
<proteinExistence type="predicted"/>
<dbReference type="SUPFAM" id="SSF56112">
    <property type="entry name" value="Protein kinase-like (PK-like)"/>
    <property type="match status" value="1"/>
</dbReference>
<accession>A0AAU9Y497</accession>
<evidence type="ECO:0000259" key="6">
    <source>
        <dbReference type="PROSITE" id="PS50011"/>
    </source>
</evidence>
<dbReference type="PROSITE" id="PS00107">
    <property type="entry name" value="PROTEIN_KINASE_ATP"/>
    <property type="match status" value="1"/>
</dbReference>
<feature type="coiled-coil region" evidence="4">
    <location>
        <begin position="3"/>
        <end position="34"/>
    </location>
</feature>
<dbReference type="PANTHER" id="PTHR44329:SF298">
    <property type="entry name" value="MIXED LINEAGE KINASE DOMAIN-LIKE PROTEIN"/>
    <property type="match status" value="1"/>
</dbReference>
<evidence type="ECO:0000256" key="4">
    <source>
        <dbReference type="SAM" id="Coils"/>
    </source>
</evidence>
<protein>
    <recommendedName>
        <fullName evidence="6">Protein kinase domain-containing protein</fullName>
    </recommendedName>
</protein>
<feature type="region of interest" description="Disordered" evidence="5">
    <location>
        <begin position="77"/>
        <end position="96"/>
    </location>
</feature>
<evidence type="ECO:0000256" key="2">
    <source>
        <dbReference type="ARBA" id="ARBA00022840"/>
    </source>
</evidence>
<dbReference type="GO" id="GO:0005524">
    <property type="term" value="F:ATP binding"/>
    <property type="evidence" value="ECO:0007669"/>
    <property type="project" value="UniProtKB-UniRule"/>
</dbReference>
<sequence>MWLQRHLKDLQNELEEMEKKLHEKVNELSILNTQLELEVMRNHRAKEAIEEVEVEMERPKPARRTVDRDMDIDMVTDSLERTPEGEPRNQQNTYRDNNSAVRAFHLGTEFQMLNNSLGQAPSVPANSEMFSTGAIVTGRTVTQSRELQFLKEENEALEAKLRELEEYLKKKMGTRLKLQREYAYLQGKFKSRKDTKYMKEVEISRVKLRITEEATKNRILEEELQNKNKELHRVKEYMKITQHAKRTVEENEVHGQKQQNCSGQVRRGEVQLDRVVGRGAYGEVWKGELRGIKVAVKKPRENSSECRNLFEQELTIMLQLRHPNVVKCICKIDDDDGLPCIVLEYADGTLGELLKVRSLTHLEVFSFGLDAGRGLLYLHTRRPVPILHRDLHPGNLLFFLIAKLPGRMLKLCDFGTANFLRKTMTPDQGTPCLNAPEAKTQHYTTKADVYSFGLLPLIMIIRKWPDPENLTCQVQKVFDTSLQELIKECTAQNPELRPDMRKVVYKLMRMKSGAVRAHFRNREEKYKVTENKLQ</sequence>
<feature type="coiled-coil region" evidence="4">
    <location>
        <begin position="210"/>
        <end position="237"/>
    </location>
</feature>
<keyword evidence="8" id="KW-1185">Reference proteome</keyword>
<dbReference type="Gene3D" id="1.10.510.10">
    <property type="entry name" value="Transferase(Phosphotransferase) domain 1"/>
    <property type="match status" value="1"/>
</dbReference>
<evidence type="ECO:0000256" key="3">
    <source>
        <dbReference type="PROSITE-ProRule" id="PRU10141"/>
    </source>
</evidence>
<evidence type="ECO:0000256" key="5">
    <source>
        <dbReference type="SAM" id="MobiDB-lite"/>
    </source>
</evidence>
<dbReference type="InterPro" id="IPR000719">
    <property type="entry name" value="Prot_kinase_dom"/>
</dbReference>
<dbReference type="InterPro" id="IPR017441">
    <property type="entry name" value="Protein_kinase_ATP_BS"/>
</dbReference>
<feature type="coiled-coil region" evidence="4">
    <location>
        <begin position="140"/>
        <end position="181"/>
    </location>
</feature>
<keyword evidence="2 3" id="KW-0067">ATP-binding</keyword>
<dbReference type="InterPro" id="IPR011009">
    <property type="entry name" value="Kinase-like_dom_sf"/>
</dbReference>
<keyword evidence="1 3" id="KW-0547">Nucleotide-binding</keyword>
<dbReference type="PROSITE" id="PS50011">
    <property type="entry name" value="PROTEIN_KINASE_DOM"/>
    <property type="match status" value="1"/>
</dbReference>
<evidence type="ECO:0000313" key="7">
    <source>
        <dbReference type="EMBL" id="CAH3169008.1"/>
    </source>
</evidence>
<dbReference type="PANTHER" id="PTHR44329">
    <property type="entry name" value="SERINE/THREONINE-PROTEIN KINASE TNNI3K-RELATED"/>
    <property type="match status" value="1"/>
</dbReference>
<reference evidence="7 8" key="1">
    <citation type="submission" date="2022-05" db="EMBL/GenBank/DDBJ databases">
        <authorList>
            <consortium name="Genoscope - CEA"/>
            <person name="William W."/>
        </authorList>
    </citation>
    <scope>NUCLEOTIDE SEQUENCE [LARGE SCALE GENOMIC DNA]</scope>
</reference>
<name>A0AAU9Y497_9CNID</name>
<dbReference type="Gene3D" id="3.30.200.20">
    <property type="entry name" value="Phosphorylase Kinase, domain 1"/>
    <property type="match status" value="1"/>
</dbReference>
<gene>
    <name evidence="7" type="ORF">PMEA_00009999</name>
</gene>
<comment type="caution">
    <text evidence="7">The sequence shown here is derived from an EMBL/GenBank/DDBJ whole genome shotgun (WGS) entry which is preliminary data.</text>
</comment>
<dbReference type="EMBL" id="CALNXJ010000196">
    <property type="protein sequence ID" value="CAH3169008.1"/>
    <property type="molecule type" value="Genomic_DNA"/>
</dbReference>
<dbReference type="GO" id="GO:0097527">
    <property type="term" value="P:necroptotic signaling pathway"/>
    <property type="evidence" value="ECO:0007669"/>
    <property type="project" value="TreeGrafter"/>
</dbReference>
<dbReference type="Proteomes" id="UP001159428">
    <property type="component" value="Unassembled WGS sequence"/>
</dbReference>
<feature type="compositionally biased region" description="Basic and acidic residues" evidence="5">
    <location>
        <begin position="78"/>
        <end position="87"/>
    </location>
</feature>
<organism evidence="7 8">
    <name type="scientific">Pocillopora meandrina</name>
    <dbReference type="NCBI Taxonomy" id="46732"/>
    <lineage>
        <taxon>Eukaryota</taxon>
        <taxon>Metazoa</taxon>
        <taxon>Cnidaria</taxon>
        <taxon>Anthozoa</taxon>
        <taxon>Hexacorallia</taxon>
        <taxon>Scleractinia</taxon>
        <taxon>Astrocoeniina</taxon>
        <taxon>Pocilloporidae</taxon>
        <taxon>Pocillopora</taxon>
    </lineage>
</organism>
<dbReference type="AlphaFoldDB" id="A0AAU9Y497"/>
<feature type="binding site" evidence="3">
    <location>
        <position position="298"/>
    </location>
    <ligand>
        <name>ATP</name>
        <dbReference type="ChEBI" id="CHEBI:30616"/>
    </ligand>
</feature>
<dbReference type="InterPro" id="IPR051681">
    <property type="entry name" value="Ser/Thr_Kinases-Pseudokinases"/>
</dbReference>